<dbReference type="Pfam" id="PF00271">
    <property type="entry name" value="Helicase_C"/>
    <property type="match status" value="1"/>
</dbReference>
<accession>A0A7X9SV87</accession>
<feature type="compositionally biased region" description="Low complexity" evidence="10">
    <location>
        <begin position="478"/>
        <end position="489"/>
    </location>
</feature>
<dbReference type="NCBIfam" id="TIGR00614">
    <property type="entry name" value="recQ_fam"/>
    <property type="match status" value="1"/>
</dbReference>
<keyword evidence="2" id="KW-0547">Nucleotide-binding</keyword>
<dbReference type="SMART" id="SM00490">
    <property type="entry name" value="HELICc"/>
    <property type="match status" value="1"/>
</dbReference>
<feature type="region of interest" description="Disordered" evidence="10">
    <location>
        <begin position="1"/>
        <end position="20"/>
    </location>
</feature>
<dbReference type="Gene3D" id="3.40.50.300">
    <property type="entry name" value="P-loop containing nucleotide triphosphate hydrolases"/>
    <property type="match status" value="2"/>
</dbReference>
<dbReference type="GO" id="GO:0003677">
    <property type="term" value="F:DNA binding"/>
    <property type="evidence" value="ECO:0007669"/>
    <property type="project" value="UniProtKB-KW"/>
</dbReference>
<dbReference type="PANTHER" id="PTHR13710">
    <property type="entry name" value="DNA HELICASE RECQ FAMILY MEMBER"/>
    <property type="match status" value="1"/>
</dbReference>
<evidence type="ECO:0000256" key="3">
    <source>
        <dbReference type="ARBA" id="ARBA00022801"/>
    </source>
</evidence>
<dbReference type="Pfam" id="PF00270">
    <property type="entry name" value="DEAD"/>
    <property type="match status" value="1"/>
</dbReference>
<dbReference type="PROSITE" id="PS51194">
    <property type="entry name" value="HELICASE_CTER"/>
    <property type="match status" value="1"/>
</dbReference>
<feature type="domain" description="Helicase ATP-binding" evidence="11">
    <location>
        <begin position="49"/>
        <end position="224"/>
    </location>
</feature>
<comment type="similarity">
    <text evidence="1">Belongs to the helicase family. RecQ subfamily.</text>
</comment>
<feature type="domain" description="Helicase C-terminal" evidence="12">
    <location>
        <begin position="250"/>
        <end position="400"/>
    </location>
</feature>
<dbReference type="InterPro" id="IPR001650">
    <property type="entry name" value="Helicase_C-like"/>
</dbReference>
<dbReference type="InterPro" id="IPR002464">
    <property type="entry name" value="DNA/RNA_helicase_DEAH_CS"/>
</dbReference>
<evidence type="ECO:0000256" key="5">
    <source>
        <dbReference type="ARBA" id="ARBA00022840"/>
    </source>
</evidence>
<comment type="caution">
    <text evidence="13">The sequence shown here is derived from an EMBL/GenBank/DDBJ whole genome shotgun (WGS) entry which is preliminary data.</text>
</comment>
<dbReference type="GO" id="GO:0009378">
    <property type="term" value="F:four-way junction helicase activity"/>
    <property type="evidence" value="ECO:0007669"/>
    <property type="project" value="TreeGrafter"/>
</dbReference>
<dbReference type="EC" id="5.6.2.4" evidence="9"/>
<dbReference type="InterPro" id="IPR014001">
    <property type="entry name" value="Helicase_ATP-bd"/>
</dbReference>
<dbReference type="GO" id="GO:0006310">
    <property type="term" value="P:DNA recombination"/>
    <property type="evidence" value="ECO:0007669"/>
    <property type="project" value="InterPro"/>
</dbReference>
<evidence type="ECO:0000256" key="2">
    <source>
        <dbReference type="ARBA" id="ARBA00022741"/>
    </source>
</evidence>
<evidence type="ECO:0000259" key="12">
    <source>
        <dbReference type="PROSITE" id="PS51194"/>
    </source>
</evidence>
<dbReference type="InterPro" id="IPR027417">
    <property type="entry name" value="P-loop_NTPase"/>
</dbReference>
<dbReference type="InterPro" id="IPR011545">
    <property type="entry name" value="DEAD/DEAH_box_helicase_dom"/>
</dbReference>
<evidence type="ECO:0000256" key="1">
    <source>
        <dbReference type="ARBA" id="ARBA00005446"/>
    </source>
</evidence>
<dbReference type="RefSeq" id="WP_168937385.1">
    <property type="nucleotide sequence ID" value="NZ_JABAGA010000001.1"/>
</dbReference>
<sequence length="795" mass="83914">MTAGDQTQPTSPSTDGALGPATRAEADELLQGLAGPGTSLRDDQWTAIDALVNRRERLLVVQRTGWGKSAVYFIAAKLLRRRGRGASVIISPLLALMRNQVAAARRAGIRAETVNSANMTEWDDIQRRVAGGEVDVLLVSPERLNNPQFRDDVLPSLARAAGMVVVDEAHCISDWGHDFRPDYRRIRDLLAGLGAGVPVLATTATANDRVVEDVRSQLGDGTGVLRGGLDRESLRLNVVRLRDTTKRPAWLASHLRELPGSGIIYCLTVAAAEDLAEALTAAGYEVAAYTGRTDAAERERLEAALLGNEVKALVATSALGMGFDKPDLGFVVHMGAPGSPISYYQQIGRAGRGTDRAEVVLLPGAEDRDIWEYFASLSFPAEEVVRSLLAELETYGDQPASTARLETAVDLSRSRLDQVLKVLDVDGAVRRVRGGWVATGAPWEYDAARYGGLAEARKAEQNAMIAYERLGDGAAAGGTTEDAAGTNGAPEVDVAAGGAGASSSNRSPDPDACRMLFLRRQLDDPTATGPCGRCDNCTGRHLSPDVDASVDDVVRARLTEPGVRIPARKQWPTGLDRLMAGGDGHGRAGATLGATGLRVPLKGKIHGIGEGRALGRLNDIARGPALTQLLADASWRPDASRWKQDRTLRSVVEVLAGWDWDVRPDTVVALVTHDVVDASAGAALEAGSPAHGSALDEMVVACAIAVSDIGRMAFGGVLPVRDGSRPVDAQNSAYRVAGLADRWDWAAIGDIELGDGPILLVTDCIDTGWSVTLAAAALASATGRGVLPLALAARG</sequence>
<dbReference type="SUPFAM" id="SSF52540">
    <property type="entry name" value="P-loop containing nucleoside triphosphate hydrolases"/>
    <property type="match status" value="1"/>
</dbReference>
<dbReference type="PANTHER" id="PTHR13710:SF105">
    <property type="entry name" value="ATP-DEPENDENT DNA HELICASE Q1"/>
    <property type="match status" value="1"/>
</dbReference>
<evidence type="ECO:0000259" key="11">
    <source>
        <dbReference type="PROSITE" id="PS51192"/>
    </source>
</evidence>
<keyword evidence="3" id="KW-0378">Hydrolase</keyword>
<dbReference type="InterPro" id="IPR004589">
    <property type="entry name" value="DNA_helicase_ATP-dep_RecQ"/>
</dbReference>
<dbReference type="GO" id="GO:0043590">
    <property type="term" value="C:bacterial nucleoid"/>
    <property type="evidence" value="ECO:0007669"/>
    <property type="project" value="TreeGrafter"/>
</dbReference>
<proteinExistence type="inferred from homology"/>
<evidence type="ECO:0000256" key="9">
    <source>
        <dbReference type="ARBA" id="ARBA00034808"/>
    </source>
</evidence>
<keyword evidence="4 13" id="KW-0347">Helicase</keyword>
<keyword evidence="5" id="KW-0067">ATP-binding</keyword>
<dbReference type="SMART" id="SM00487">
    <property type="entry name" value="DEXDc"/>
    <property type="match status" value="1"/>
</dbReference>
<dbReference type="GO" id="GO:0016787">
    <property type="term" value="F:hydrolase activity"/>
    <property type="evidence" value="ECO:0007669"/>
    <property type="project" value="UniProtKB-KW"/>
</dbReference>
<evidence type="ECO:0000256" key="10">
    <source>
        <dbReference type="SAM" id="MobiDB-lite"/>
    </source>
</evidence>
<protein>
    <recommendedName>
        <fullName evidence="9">DNA 3'-5' helicase</fullName>
        <ecNumber evidence="9">5.6.2.4</ecNumber>
    </recommendedName>
</protein>
<evidence type="ECO:0000256" key="7">
    <source>
        <dbReference type="ARBA" id="ARBA00023235"/>
    </source>
</evidence>
<dbReference type="GO" id="GO:0043138">
    <property type="term" value="F:3'-5' DNA helicase activity"/>
    <property type="evidence" value="ECO:0007669"/>
    <property type="project" value="UniProtKB-EC"/>
</dbReference>
<dbReference type="PROSITE" id="PS00690">
    <property type="entry name" value="DEAH_ATP_HELICASE"/>
    <property type="match status" value="1"/>
</dbReference>
<evidence type="ECO:0000256" key="4">
    <source>
        <dbReference type="ARBA" id="ARBA00022806"/>
    </source>
</evidence>
<feature type="region of interest" description="Disordered" evidence="10">
    <location>
        <begin position="478"/>
        <end position="509"/>
    </location>
</feature>
<dbReference type="AlphaFoldDB" id="A0A7X9SV87"/>
<dbReference type="PROSITE" id="PS51192">
    <property type="entry name" value="HELICASE_ATP_BIND_1"/>
    <property type="match status" value="1"/>
</dbReference>
<evidence type="ECO:0000256" key="8">
    <source>
        <dbReference type="ARBA" id="ARBA00034617"/>
    </source>
</evidence>
<name>A0A7X9SV87_9CORY</name>
<evidence type="ECO:0000313" key="14">
    <source>
        <dbReference type="Proteomes" id="UP000589552"/>
    </source>
</evidence>
<evidence type="ECO:0000256" key="6">
    <source>
        <dbReference type="ARBA" id="ARBA00023125"/>
    </source>
</evidence>
<keyword evidence="6" id="KW-0238">DNA-binding</keyword>
<keyword evidence="7" id="KW-0413">Isomerase</keyword>
<evidence type="ECO:0000313" key="13">
    <source>
        <dbReference type="EMBL" id="NMF08726.1"/>
    </source>
</evidence>
<dbReference type="GO" id="GO:0005737">
    <property type="term" value="C:cytoplasm"/>
    <property type="evidence" value="ECO:0007669"/>
    <property type="project" value="TreeGrafter"/>
</dbReference>
<dbReference type="GO" id="GO:0005524">
    <property type="term" value="F:ATP binding"/>
    <property type="evidence" value="ECO:0007669"/>
    <property type="project" value="UniProtKB-KW"/>
</dbReference>
<feature type="compositionally biased region" description="Polar residues" evidence="10">
    <location>
        <begin position="1"/>
        <end position="14"/>
    </location>
</feature>
<organism evidence="13 14">
    <name type="scientific">Corynebacterium xerosis</name>
    <dbReference type="NCBI Taxonomy" id="1725"/>
    <lineage>
        <taxon>Bacteria</taxon>
        <taxon>Bacillati</taxon>
        <taxon>Actinomycetota</taxon>
        <taxon>Actinomycetes</taxon>
        <taxon>Mycobacteriales</taxon>
        <taxon>Corynebacteriaceae</taxon>
        <taxon>Corynebacterium</taxon>
    </lineage>
</organism>
<dbReference type="GO" id="GO:0030894">
    <property type="term" value="C:replisome"/>
    <property type="evidence" value="ECO:0007669"/>
    <property type="project" value="TreeGrafter"/>
</dbReference>
<comment type="catalytic activity">
    <reaction evidence="8">
        <text>Couples ATP hydrolysis with the unwinding of duplex DNA by translocating in the 3'-5' direction.</text>
        <dbReference type="EC" id="5.6.2.4"/>
    </reaction>
</comment>
<dbReference type="GO" id="GO:0006281">
    <property type="term" value="P:DNA repair"/>
    <property type="evidence" value="ECO:0007669"/>
    <property type="project" value="TreeGrafter"/>
</dbReference>
<dbReference type="EMBL" id="JABAGA010000001">
    <property type="protein sequence ID" value="NMF08726.1"/>
    <property type="molecule type" value="Genomic_DNA"/>
</dbReference>
<dbReference type="Proteomes" id="UP000589552">
    <property type="component" value="Unassembled WGS sequence"/>
</dbReference>
<reference evidence="13 14" key="1">
    <citation type="submission" date="2020-04" db="EMBL/GenBank/DDBJ databases">
        <authorList>
            <person name="Hitch T.C.A."/>
            <person name="Wylensek D."/>
            <person name="Clavel T."/>
        </authorList>
    </citation>
    <scope>NUCLEOTIDE SEQUENCE [LARGE SCALE GENOMIC DNA]</scope>
    <source>
        <strain evidence="13 14">BL-383-APC-2I</strain>
    </source>
</reference>
<gene>
    <name evidence="13" type="ORF">HF852_03740</name>
</gene>